<dbReference type="Gene3D" id="3.40.630.30">
    <property type="match status" value="1"/>
</dbReference>
<accession>A0A1J5SZK2</accession>
<dbReference type="GO" id="GO:0004343">
    <property type="term" value="F:glucosamine 6-phosphate N-acetyltransferase activity"/>
    <property type="evidence" value="ECO:0007669"/>
    <property type="project" value="TreeGrafter"/>
</dbReference>
<dbReference type="PROSITE" id="PS51186">
    <property type="entry name" value="GNAT"/>
    <property type="match status" value="1"/>
</dbReference>
<feature type="domain" description="N-acetyltransferase" evidence="1">
    <location>
        <begin position="5"/>
        <end position="143"/>
    </location>
</feature>
<comment type="caution">
    <text evidence="2">The sequence shown here is derived from an EMBL/GenBank/DDBJ whole genome shotgun (WGS) entry which is preliminary data.</text>
</comment>
<dbReference type="AlphaFoldDB" id="A0A1J5SZK2"/>
<dbReference type="EC" id="2.3.1.-" evidence="2"/>
<gene>
    <name evidence="2" type="primary">yjcF_1</name>
    <name evidence="2" type="ORF">GALL_51540</name>
</gene>
<keyword evidence="2" id="KW-0012">Acyltransferase</keyword>
<dbReference type="Pfam" id="PF13673">
    <property type="entry name" value="Acetyltransf_10"/>
    <property type="match status" value="1"/>
</dbReference>
<proteinExistence type="predicted"/>
<evidence type="ECO:0000259" key="1">
    <source>
        <dbReference type="PROSITE" id="PS51186"/>
    </source>
</evidence>
<dbReference type="CDD" id="cd04301">
    <property type="entry name" value="NAT_SF"/>
    <property type="match status" value="1"/>
</dbReference>
<dbReference type="InterPro" id="IPR016181">
    <property type="entry name" value="Acyl_CoA_acyltransferase"/>
</dbReference>
<dbReference type="EMBL" id="MLJW01000013">
    <property type="protein sequence ID" value="OIR14017.1"/>
    <property type="molecule type" value="Genomic_DNA"/>
</dbReference>
<protein>
    <submittedName>
        <fullName evidence="2">Putative N-acetyltransferase YjcF</fullName>
        <ecNumber evidence="2">2.3.1.-</ecNumber>
    </submittedName>
</protein>
<dbReference type="PANTHER" id="PTHR13355">
    <property type="entry name" value="GLUCOSAMINE 6-PHOSPHATE N-ACETYLTRANSFERASE"/>
    <property type="match status" value="1"/>
</dbReference>
<dbReference type="PANTHER" id="PTHR13355:SF11">
    <property type="entry name" value="GLUCOSAMINE 6-PHOSPHATE N-ACETYLTRANSFERASE"/>
    <property type="match status" value="1"/>
</dbReference>
<reference evidence="2" key="1">
    <citation type="submission" date="2016-10" db="EMBL/GenBank/DDBJ databases">
        <title>Sequence of Gallionella enrichment culture.</title>
        <authorList>
            <person name="Poehlein A."/>
            <person name="Muehling M."/>
            <person name="Daniel R."/>
        </authorList>
    </citation>
    <scope>NUCLEOTIDE SEQUENCE</scope>
</reference>
<dbReference type="SUPFAM" id="SSF55729">
    <property type="entry name" value="Acyl-CoA N-acyltransferases (Nat)"/>
    <property type="match status" value="1"/>
</dbReference>
<organism evidence="2">
    <name type="scientific">mine drainage metagenome</name>
    <dbReference type="NCBI Taxonomy" id="410659"/>
    <lineage>
        <taxon>unclassified sequences</taxon>
        <taxon>metagenomes</taxon>
        <taxon>ecological metagenomes</taxon>
    </lineage>
</organism>
<dbReference type="InterPro" id="IPR039143">
    <property type="entry name" value="GNPNAT1-like"/>
</dbReference>
<dbReference type="InterPro" id="IPR000182">
    <property type="entry name" value="GNAT_dom"/>
</dbReference>
<sequence>MSAPFTVSLVCWHDGEPLLRAIREAVFIREQNVPAELEWDGKDDACRHALALSLNGDAIGCGRMQPNGHIGRVAVLPQWRKQKVGTAIIEALLDEARSRGYKQVDVDAQIHAIPFYQNFGFVEHGKEFLDAGMPHKKMKLKLLPR</sequence>
<keyword evidence="2" id="KW-0808">Transferase</keyword>
<name>A0A1J5SZK2_9ZZZZ</name>
<evidence type="ECO:0000313" key="2">
    <source>
        <dbReference type="EMBL" id="OIR14017.1"/>
    </source>
</evidence>